<gene>
    <name evidence="2" type="ORF">HJC23_006362</name>
</gene>
<dbReference type="AlphaFoldDB" id="A0ABD3Q4T9"/>
<comment type="caution">
    <text evidence="2">The sequence shown here is derived from an EMBL/GenBank/DDBJ whole genome shotgun (WGS) entry which is preliminary data.</text>
</comment>
<dbReference type="Proteomes" id="UP001516023">
    <property type="component" value="Unassembled WGS sequence"/>
</dbReference>
<dbReference type="EMBL" id="JABMIG020000075">
    <property type="protein sequence ID" value="KAL3795041.1"/>
    <property type="molecule type" value="Genomic_DNA"/>
</dbReference>
<dbReference type="InterPro" id="IPR011990">
    <property type="entry name" value="TPR-like_helical_dom_sf"/>
</dbReference>
<dbReference type="InterPro" id="IPR002885">
    <property type="entry name" value="PPR_rpt"/>
</dbReference>
<feature type="signal peptide" evidence="1">
    <location>
        <begin position="1"/>
        <end position="25"/>
    </location>
</feature>
<protein>
    <submittedName>
        <fullName evidence="2">Uncharacterized protein</fullName>
    </submittedName>
</protein>
<keyword evidence="1" id="KW-0732">Signal</keyword>
<evidence type="ECO:0000256" key="1">
    <source>
        <dbReference type="SAM" id="SignalP"/>
    </source>
</evidence>
<dbReference type="PANTHER" id="PTHR13547">
    <property type="match status" value="1"/>
</dbReference>
<organism evidence="2 3">
    <name type="scientific">Cyclotella cryptica</name>
    <dbReference type="NCBI Taxonomy" id="29204"/>
    <lineage>
        <taxon>Eukaryota</taxon>
        <taxon>Sar</taxon>
        <taxon>Stramenopiles</taxon>
        <taxon>Ochrophyta</taxon>
        <taxon>Bacillariophyta</taxon>
        <taxon>Coscinodiscophyceae</taxon>
        <taxon>Thalassiosirophycidae</taxon>
        <taxon>Stephanodiscales</taxon>
        <taxon>Stephanodiscaceae</taxon>
        <taxon>Cyclotella</taxon>
    </lineage>
</organism>
<dbReference type="PANTHER" id="PTHR13547:SF1">
    <property type="entry name" value="MITOCHONDRIAL RIBONUCLEASE P CATALYTIC SUBUNIT"/>
    <property type="match status" value="1"/>
</dbReference>
<evidence type="ECO:0000313" key="3">
    <source>
        <dbReference type="Proteomes" id="UP001516023"/>
    </source>
</evidence>
<keyword evidence="3" id="KW-1185">Reference proteome</keyword>
<accession>A0ABD3Q4T9</accession>
<evidence type="ECO:0000313" key="2">
    <source>
        <dbReference type="EMBL" id="KAL3795041.1"/>
    </source>
</evidence>
<name>A0ABD3Q4T9_9STRA</name>
<sequence>MCFQQTQVTVCLHFFMAILLPLALSCTQFHSIACHRRPAFVRASACLGSSGIHSRSHLASQKLLFPFDPHRYSPTTVSRQNLYQLKPLSVTNLMDFNRNETLPMNTPSNRPTLTYNSSTSFFHEQQFHAFQQAIEEIVSKKNVIRDFRKNEKDLQIVKSILLSKERTLPKWDIHHFLPPKRSADDATQNTGGTDAQKKAAMLYTKQKLTERRQMYLNQTGLTIAQHRLATTLLAHLADHCAKTTQPTPLYVAWEKILEGGMTPLSRVLSTYLYALGLDESEDNSDRDFAAEVAIFHDAVYEPTEKTITLLVKSLVRRGDAAGAEALLDGIADGELGDLRHRTTSPILKLYCEKGDVDSAFRLYHRMRTTSRVKMDAETYCGFIASVAECGYFRSDSKPIVGATDLGYSSASGSGLLDALVSDMAEDVLDISEEMARLLHNGFAMGFKESGMTLLQQSDDMLPLTSLCDPHAIVADRVRVDRDTGRCPATNATLRLIVLEESQRLHVHDTLLEMARVKSVEYTSRLEAKGRATRDNAEQAELATQILKDFSDWLETREGRPYTAIIDGPNVAYFGWGRVNLNQLILMVDELEKQGEHPLVIMPEKYTRRKFHLRQGLVCLLWNSYLCF</sequence>
<reference evidence="2 3" key="1">
    <citation type="journal article" date="2020" name="G3 (Bethesda)">
        <title>Improved Reference Genome for Cyclotella cryptica CCMP332, a Model for Cell Wall Morphogenesis, Salinity Adaptation, and Lipid Production in Diatoms (Bacillariophyta).</title>
        <authorList>
            <person name="Roberts W.R."/>
            <person name="Downey K.M."/>
            <person name="Ruck E.C."/>
            <person name="Traller J.C."/>
            <person name="Alverson A.J."/>
        </authorList>
    </citation>
    <scope>NUCLEOTIDE SEQUENCE [LARGE SCALE GENOMIC DNA]</scope>
    <source>
        <strain evidence="2 3">CCMP332</strain>
    </source>
</reference>
<feature type="chain" id="PRO_5044853611" evidence="1">
    <location>
        <begin position="26"/>
        <end position="627"/>
    </location>
</feature>
<proteinExistence type="predicted"/>
<dbReference type="NCBIfam" id="TIGR00756">
    <property type="entry name" value="PPR"/>
    <property type="match status" value="1"/>
</dbReference>
<dbReference type="Gene3D" id="3.40.50.11980">
    <property type="match status" value="1"/>
</dbReference>
<dbReference type="Gene3D" id="1.25.40.10">
    <property type="entry name" value="Tetratricopeptide repeat domain"/>
    <property type="match status" value="1"/>
</dbReference>